<dbReference type="EMBL" id="AP025637">
    <property type="protein sequence ID" value="BDG74073.1"/>
    <property type="molecule type" value="Genomic_DNA"/>
</dbReference>
<accession>A0ABN6P900</accession>
<sequence length="256" mass="27905">MPDSVLAPWSEWGDRLAVARDTLSHFLTDPRIACQTDNLCLRMLVWPHPRLPDADFIPPEADDELLDAAHRALKRLDFVGCVEDPALATRLAKFIGADIVIDHENATQKSPSAPIPVLGEELDSSTLALLGSRSRLDAVLWKRVVHTLGLGNSAESLAEASLLNQCVRYVGTGAAYASQWHRAQAIRAARLQADATAALMEARADILRGASAIEAVRAENDRISADLLAVQGSSSWRLTAPLRASKRLLQTLFRPH</sequence>
<proteinExistence type="predicted"/>
<evidence type="ECO:0000313" key="2">
    <source>
        <dbReference type="Proteomes" id="UP000831327"/>
    </source>
</evidence>
<evidence type="ECO:0000313" key="1">
    <source>
        <dbReference type="EMBL" id="BDG74073.1"/>
    </source>
</evidence>
<organism evidence="1 2">
    <name type="scientific">Roseomonas fluvialis</name>
    <dbReference type="NCBI Taxonomy" id="1750527"/>
    <lineage>
        <taxon>Bacteria</taxon>
        <taxon>Pseudomonadati</taxon>
        <taxon>Pseudomonadota</taxon>
        <taxon>Alphaproteobacteria</taxon>
        <taxon>Acetobacterales</taxon>
        <taxon>Roseomonadaceae</taxon>
        <taxon>Roseomonas</taxon>
    </lineage>
</organism>
<protein>
    <submittedName>
        <fullName evidence="1">Uncharacterized protein</fullName>
    </submittedName>
</protein>
<reference evidence="1 2" key="1">
    <citation type="journal article" date="2016" name="Microbes Environ.">
        <title>Phylogenetically diverse aerobic anoxygenic phototrophic bacteria isolated from epilithic biofilms in Tama river, Japan.</title>
        <authorList>
            <person name="Hirose S."/>
            <person name="Matsuura K."/>
            <person name="Haruta S."/>
        </authorList>
    </citation>
    <scope>NUCLEOTIDE SEQUENCE [LARGE SCALE GENOMIC DNA]</scope>
    <source>
        <strain evidence="1 2">S08</strain>
    </source>
</reference>
<gene>
    <name evidence="1" type="ORF">Rmf_40020</name>
</gene>
<keyword evidence="2" id="KW-1185">Reference proteome</keyword>
<dbReference type="Proteomes" id="UP000831327">
    <property type="component" value="Chromosome"/>
</dbReference>
<name>A0ABN6P900_9PROT</name>